<accession>A0ABT9XQY2</accession>
<reference evidence="1 2" key="1">
    <citation type="submission" date="2023-07" db="EMBL/GenBank/DDBJ databases">
        <title>Genomic Encyclopedia of Type Strains, Phase IV (KMG-IV): sequencing the most valuable type-strain genomes for metagenomic binning, comparative biology and taxonomic classification.</title>
        <authorList>
            <person name="Goeker M."/>
        </authorList>
    </citation>
    <scope>NUCLEOTIDE SEQUENCE [LARGE SCALE GENOMIC DNA]</scope>
    <source>
        <strain evidence="1 2">DSM 27594</strain>
    </source>
</reference>
<organism evidence="1 2">
    <name type="scientific">Neobacillus ginsengisoli</name>
    <dbReference type="NCBI Taxonomy" id="904295"/>
    <lineage>
        <taxon>Bacteria</taxon>
        <taxon>Bacillati</taxon>
        <taxon>Bacillota</taxon>
        <taxon>Bacilli</taxon>
        <taxon>Bacillales</taxon>
        <taxon>Bacillaceae</taxon>
        <taxon>Neobacillus</taxon>
    </lineage>
</organism>
<protein>
    <submittedName>
        <fullName evidence="1">Uncharacterized protein</fullName>
    </submittedName>
</protein>
<dbReference type="EMBL" id="JAUSTW010000001">
    <property type="protein sequence ID" value="MDQ0197906.1"/>
    <property type="molecule type" value="Genomic_DNA"/>
</dbReference>
<dbReference type="Proteomes" id="UP001224122">
    <property type="component" value="Unassembled WGS sequence"/>
</dbReference>
<evidence type="ECO:0000313" key="1">
    <source>
        <dbReference type="EMBL" id="MDQ0197906.1"/>
    </source>
</evidence>
<keyword evidence="2" id="KW-1185">Reference proteome</keyword>
<gene>
    <name evidence="1" type="ORF">J2S10_001011</name>
</gene>
<proteinExistence type="predicted"/>
<comment type="caution">
    <text evidence="1">The sequence shown here is derived from an EMBL/GenBank/DDBJ whole genome shotgun (WGS) entry which is preliminary data.</text>
</comment>
<sequence length="63" mass="7302">MAEMELCSRPFEPDLDDTSGGKWNEPFMSASFILTLIFKPLISLKSEWFFILQIRGMKNESDI</sequence>
<evidence type="ECO:0000313" key="2">
    <source>
        <dbReference type="Proteomes" id="UP001224122"/>
    </source>
</evidence>
<name>A0ABT9XQY2_9BACI</name>